<protein>
    <submittedName>
        <fullName evidence="2">Uncharacterized protein</fullName>
    </submittedName>
</protein>
<feature type="chain" id="PRO_5012802049" evidence="1">
    <location>
        <begin position="21"/>
        <end position="193"/>
    </location>
</feature>
<evidence type="ECO:0000313" key="3">
    <source>
        <dbReference type="Proteomes" id="UP000193411"/>
    </source>
</evidence>
<accession>A0A1Y2H6N8</accession>
<keyword evidence="3" id="KW-1185">Reference proteome</keyword>
<name>A0A1Y2H6N8_9FUNG</name>
<proteinExistence type="predicted"/>
<gene>
    <name evidence="2" type="ORF">BCR44DRAFT_1517408</name>
</gene>
<dbReference type="Proteomes" id="UP000193411">
    <property type="component" value="Unassembled WGS sequence"/>
</dbReference>
<dbReference type="EMBL" id="MCFL01000098">
    <property type="protein sequence ID" value="ORZ30175.1"/>
    <property type="molecule type" value="Genomic_DNA"/>
</dbReference>
<evidence type="ECO:0000313" key="2">
    <source>
        <dbReference type="EMBL" id="ORZ30175.1"/>
    </source>
</evidence>
<keyword evidence="1" id="KW-0732">Signal</keyword>
<sequence>MKSYSMHSVTHASLVPLSLAVMLMAALVTTAHSQAAHPHNDQLVAALVPLIPQTEFAITARRLDEVAVAPSVADQHVSAFSSSGPSFHAASIADTLRSVGALSHEEHVSAVGPSHIAEASLLDTVLANDHLYDSFHSPMVLVHDASDHRDYFSGPSDKLFSVGDGAGFGEEEAVDAERWESMVMELEEGDQEW</sequence>
<dbReference type="AlphaFoldDB" id="A0A1Y2H6N8"/>
<comment type="caution">
    <text evidence="2">The sequence shown here is derived from an EMBL/GenBank/DDBJ whole genome shotgun (WGS) entry which is preliminary data.</text>
</comment>
<organism evidence="2 3">
    <name type="scientific">Catenaria anguillulae PL171</name>
    <dbReference type="NCBI Taxonomy" id="765915"/>
    <lineage>
        <taxon>Eukaryota</taxon>
        <taxon>Fungi</taxon>
        <taxon>Fungi incertae sedis</taxon>
        <taxon>Blastocladiomycota</taxon>
        <taxon>Blastocladiomycetes</taxon>
        <taxon>Blastocladiales</taxon>
        <taxon>Catenariaceae</taxon>
        <taxon>Catenaria</taxon>
    </lineage>
</organism>
<reference evidence="2 3" key="1">
    <citation type="submission" date="2016-07" db="EMBL/GenBank/DDBJ databases">
        <title>Pervasive Adenine N6-methylation of Active Genes in Fungi.</title>
        <authorList>
            <consortium name="DOE Joint Genome Institute"/>
            <person name="Mondo S.J."/>
            <person name="Dannebaum R.O."/>
            <person name="Kuo R.C."/>
            <person name="Labutti K."/>
            <person name="Haridas S."/>
            <person name="Kuo A."/>
            <person name="Salamov A."/>
            <person name="Ahrendt S.R."/>
            <person name="Lipzen A."/>
            <person name="Sullivan W."/>
            <person name="Andreopoulos W.B."/>
            <person name="Clum A."/>
            <person name="Lindquist E."/>
            <person name="Daum C."/>
            <person name="Ramamoorthy G.K."/>
            <person name="Gryganskyi A."/>
            <person name="Culley D."/>
            <person name="Magnuson J.K."/>
            <person name="James T.Y."/>
            <person name="O'Malley M.A."/>
            <person name="Stajich J.E."/>
            <person name="Spatafora J.W."/>
            <person name="Visel A."/>
            <person name="Grigoriev I.V."/>
        </authorList>
    </citation>
    <scope>NUCLEOTIDE SEQUENCE [LARGE SCALE GENOMIC DNA]</scope>
    <source>
        <strain evidence="2 3">PL171</strain>
    </source>
</reference>
<feature type="signal peptide" evidence="1">
    <location>
        <begin position="1"/>
        <end position="20"/>
    </location>
</feature>
<evidence type="ECO:0000256" key="1">
    <source>
        <dbReference type="SAM" id="SignalP"/>
    </source>
</evidence>